<evidence type="ECO:0000313" key="9">
    <source>
        <dbReference type="EMBL" id="CUM71468.1"/>
    </source>
</evidence>
<keyword evidence="2" id="KW-1003">Cell membrane</keyword>
<dbReference type="Pfam" id="PF12704">
    <property type="entry name" value="MacB_PCD"/>
    <property type="match status" value="1"/>
</dbReference>
<feature type="transmembrane region" description="Helical" evidence="6">
    <location>
        <begin position="527"/>
        <end position="548"/>
    </location>
</feature>
<feature type="transmembrane region" description="Helical" evidence="6">
    <location>
        <begin position="848"/>
        <end position="878"/>
    </location>
</feature>
<keyword evidence="3 6" id="KW-0812">Transmembrane</keyword>
<feature type="transmembrane region" description="Helical" evidence="6">
    <location>
        <begin position="806"/>
        <end position="827"/>
    </location>
</feature>
<gene>
    <name evidence="9" type="ORF">ERS852572_00104</name>
</gene>
<proteinExistence type="predicted"/>
<dbReference type="PANTHER" id="PTHR30287">
    <property type="entry name" value="MEMBRANE COMPONENT OF PREDICTED ABC SUPERFAMILY METABOLITE UPTAKE TRANSPORTER"/>
    <property type="match status" value="1"/>
</dbReference>
<feature type="domain" description="MacB-like periplasmic core" evidence="8">
    <location>
        <begin position="596"/>
        <end position="754"/>
    </location>
</feature>
<feature type="transmembrane region" description="Helical" evidence="6">
    <location>
        <begin position="479"/>
        <end position="502"/>
    </location>
</feature>
<feature type="transmembrane region" description="Helical" evidence="6">
    <location>
        <begin position="898"/>
        <end position="918"/>
    </location>
</feature>
<dbReference type="STRING" id="166486.ERS852572_00104"/>
<dbReference type="RefSeq" id="WP_055193051.1">
    <property type="nucleotide sequence ID" value="NZ_CABIYH010000001.1"/>
</dbReference>
<dbReference type="InterPro" id="IPR038766">
    <property type="entry name" value="Membrane_comp_ABC_pdt"/>
</dbReference>
<protein>
    <submittedName>
        <fullName evidence="9">FtsX-like permease family</fullName>
    </submittedName>
</protein>
<dbReference type="InterPro" id="IPR003838">
    <property type="entry name" value="ABC3_permease_C"/>
</dbReference>
<evidence type="ECO:0000256" key="3">
    <source>
        <dbReference type="ARBA" id="ARBA00022692"/>
    </source>
</evidence>
<comment type="subcellular location">
    <subcellularLocation>
        <location evidence="1">Cell membrane</location>
        <topology evidence="1">Multi-pass membrane protein</topology>
    </subcellularLocation>
</comment>
<dbReference type="Pfam" id="PF02687">
    <property type="entry name" value="FtsX"/>
    <property type="match status" value="2"/>
</dbReference>
<dbReference type="EMBL" id="CYXZ01000001">
    <property type="protein sequence ID" value="CUM71468.1"/>
    <property type="molecule type" value="Genomic_DNA"/>
</dbReference>
<organism evidence="9 10">
    <name type="scientific">Roseburia intestinalis</name>
    <dbReference type="NCBI Taxonomy" id="166486"/>
    <lineage>
        <taxon>Bacteria</taxon>
        <taxon>Bacillati</taxon>
        <taxon>Bacillota</taxon>
        <taxon>Clostridia</taxon>
        <taxon>Lachnospirales</taxon>
        <taxon>Lachnospiraceae</taxon>
        <taxon>Roseburia</taxon>
    </lineage>
</organism>
<dbReference type="GO" id="GO:0005886">
    <property type="term" value="C:plasma membrane"/>
    <property type="evidence" value="ECO:0007669"/>
    <property type="project" value="UniProtKB-SubCell"/>
</dbReference>
<keyword evidence="5 6" id="KW-0472">Membrane</keyword>
<evidence type="ECO:0000256" key="1">
    <source>
        <dbReference type="ARBA" id="ARBA00004651"/>
    </source>
</evidence>
<dbReference type="PaxDb" id="166486-ERS852572_00104"/>
<feature type="domain" description="ABC3 transporter permease C-terminal" evidence="7">
    <location>
        <begin position="438"/>
        <end position="554"/>
    </location>
</feature>
<evidence type="ECO:0000256" key="2">
    <source>
        <dbReference type="ARBA" id="ARBA00022475"/>
    </source>
</evidence>
<dbReference type="PANTHER" id="PTHR30287:SF1">
    <property type="entry name" value="INNER MEMBRANE PROTEIN"/>
    <property type="match status" value="1"/>
</dbReference>
<sequence length="933" mass="107524">MKKKKIKNPLIRRIPRELTGDWKKYLVVSLFLILMIGFVSGMYVANESMMTAADEGVGRYKLEDGHFELKKKADETLLDAIKTGDKADVRQYYIDEAKKKLDKKFDSEFEEKFKKEFDEKFEIEFREKFDAEFQSEFDVSFNAQIKQMLMAQGLDETTAGVMLDTAVAQAKQSGQYNKAYDTAYEKAYPKAHDEAYEKAFDEAHDEVYEKAYDEAWNKVLDEINEKYADAEEKYELNDPDFKETPVHLYENFYRDEEEDHDNDGTSDGTVRVFAKTDDINFACLMDGSFPEKEDEIAIDRMHADNVGIKVGDEITVGEEKYQVVGLIAYVNYSTLHEKSTDLMFDALKFNVAMVTDEGFAKLHKTIHYDYAWKYENEPSDEKEEKNQSDDFMRALLTQTVVNDNEIEDYVPKYANPAIHFATDDMGSDEAMGGVLLDILIVIIAFIFAVTISNTITKESSAIGTLRASGYTKGELVRHYLSMPVIVTLISALVGNVLGYTVFKDVVVSMYYNSYSLPTYETIWNPDAFFKTTLIPVVLMFMVNLIVIIKMMQHTPLQFLRHDLKKTKRKKAMRLPHFKFFNRFRLRIMFQNVANYLILFVGIFFIMVMLAMAVGMPDTLSYYKENAKNMMFAKYQYVLKSFEDEDGNVLTTDNKDAEKFSMCSLQKKSDVIDEEVSVYGISDDSKYVEIKGMQSLQEDEVYISRSFSEKYELNVGDTVSLDEKYENKQYTFTIAGIYDQCVNIAVFMPIENYRMVFELDEEAFSGYFSNEELADLSEDDIATVITERDITKMCDQLDHSMGSYMDYFQILCILLSAVLIYLLTKLIIEKNENAISMTKILGYENKEIASLYLLSTTIMVVIEDAVSVVLGTFVMNLAWKAILFSYSGWFAFVIQPAGYVKMFAFVLIGYLFVMILDFMRIKKIPMDQALKNVE</sequence>
<evidence type="ECO:0000256" key="6">
    <source>
        <dbReference type="SAM" id="Phobius"/>
    </source>
</evidence>
<dbReference type="OrthoDB" id="2934570at2"/>
<dbReference type="InterPro" id="IPR025857">
    <property type="entry name" value="MacB_PCD"/>
</dbReference>
<keyword evidence="4 6" id="KW-1133">Transmembrane helix</keyword>
<dbReference type="AlphaFoldDB" id="A0A173R1X2"/>
<evidence type="ECO:0000259" key="7">
    <source>
        <dbReference type="Pfam" id="PF02687"/>
    </source>
</evidence>
<feature type="transmembrane region" description="Helical" evidence="6">
    <location>
        <begin position="430"/>
        <end position="451"/>
    </location>
</feature>
<evidence type="ECO:0000256" key="4">
    <source>
        <dbReference type="ARBA" id="ARBA00022989"/>
    </source>
</evidence>
<feature type="transmembrane region" description="Helical" evidence="6">
    <location>
        <begin position="25"/>
        <end position="45"/>
    </location>
</feature>
<name>A0A173R1X2_9FIRM</name>
<accession>A0A173R1X2</accession>
<evidence type="ECO:0000259" key="8">
    <source>
        <dbReference type="Pfam" id="PF12704"/>
    </source>
</evidence>
<feature type="transmembrane region" description="Helical" evidence="6">
    <location>
        <begin position="592"/>
        <end position="613"/>
    </location>
</feature>
<evidence type="ECO:0000313" key="10">
    <source>
        <dbReference type="Proteomes" id="UP000095350"/>
    </source>
</evidence>
<reference evidence="9 10" key="1">
    <citation type="submission" date="2015-09" db="EMBL/GenBank/DDBJ databases">
        <authorList>
            <consortium name="Pathogen Informatics"/>
        </authorList>
    </citation>
    <scope>NUCLEOTIDE SEQUENCE [LARGE SCALE GENOMIC DNA]</scope>
    <source>
        <strain evidence="9 10">2789STDY5834960</strain>
    </source>
</reference>
<feature type="domain" description="ABC3 transporter permease C-terminal" evidence="7">
    <location>
        <begin position="809"/>
        <end position="924"/>
    </location>
</feature>
<dbReference type="Proteomes" id="UP000095350">
    <property type="component" value="Unassembled WGS sequence"/>
</dbReference>
<evidence type="ECO:0000256" key="5">
    <source>
        <dbReference type="ARBA" id="ARBA00023136"/>
    </source>
</evidence>